<evidence type="ECO:0000256" key="4">
    <source>
        <dbReference type="ARBA" id="ARBA00022989"/>
    </source>
</evidence>
<dbReference type="STRING" id="573413.Spirs_0728"/>
<reference evidence="8 9" key="1">
    <citation type="journal article" date="2010" name="Stand. Genomic Sci.">
        <title>Complete genome sequence of Spirochaeta smaragdinae type strain (SEBR 4228).</title>
        <authorList>
            <person name="Mavromatis K."/>
            <person name="Yasawong M."/>
            <person name="Chertkov O."/>
            <person name="Lapidus A."/>
            <person name="Lucas S."/>
            <person name="Nolan M."/>
            <person name="Del Rio T.G."/>
            <person name="Tice H."/>
            <person name="Cheng J.F."/>
            <person name="Pitluck S."/>
            <person name="Liolios K."/>
            <person name="Ivanova N."/>
            <person name="Tapia R."/>
            <person name="Han C."/>
            <person name="Bruce D."/>
            <person name="Goodwin L."/>
            <person name="Pati A."/>
            <person name="Chen A."/>
            <person name="Palaniappan K."/>
            <person name="Land M."/>
            <person name="Hauser L."/>
            <person name="Chang Y.J."/>
            <person name="Jeffries C.D."/>
            <person name="Detter J.C."/>
            <person name="Rohde M."/>
            <person name="Brambilla E."/>
            <person name="Spring S."/>
            <person name="Goker M."/>
            <person name="Sikorski J."/>
            <person name="Woyke T."/>
            <person name="Bristow J."/>
            <person name="Eisen J.A."/>
            <person name="Markowitz V."/>
            <person name="Hugenholtz P."/>
            <person name="Klenk H.P."/>
            <person name="Kyrpides N.C."/>
        </authorList>
    </citation>
    <scope>NUCLEOTIDE SEQUENCE [LARGE SCALE GENOMIC DNA]</scope>
    <source>
        <strain evidence="9">DSM 11293 / JCM 15392 / SEBR 4228</strain>
    </source>
</reference>
<dbReference type="SUPFAM" id="SSF81345">
    <property type="entry name" value="ABC transporter involved in vitamin B12 uptake, BtuC"/>
    <property type="match status" value="1"/>
</dbReference>
<feature type="transmembrane region" description="Helical" evidence="7">
    <location>
        <begin position="218"/>
        <end position="238"/>
    </location>
</feature>
<keyword evidence="3 6" id="KW-0812">Transmembrane</keyword>
<dbReference type="InterPro" id="IPR001626">
    <property type="entry name" value="ABC_TroCD"/>
</dbReference>
<organism evidence="8 9">
    <name type="scientific">Sediminispirochaeta smaragdinae (strain DSM 11293 / JCM 15392 / SEBR 4228)</name>
    <name type="common">Spirochaeta smaragdinae</name>
    <dbReference type="NCBI Taxonomy" id="573413"/>
    <lineage>
        <taxon>Bacteria</taxon>
        <taxon>Pseudomonadati</taxon>
        <taxon>Spirochaetota</taxon>
        <taxon>Spirochaetia</taxon>
        <taxon>Spirochaetales</taxon>
        <taxon>Spirochaetaceae</taxon>
        <taxon>Sediminispirochaeta</taxon>
    </lineage>
</organism>
<evidence type="ECO:0000256" key="6">
    <source>
        <dbReference type="RuleBase" id="RU003943"/>
    </source>
</evidence>
<dbReference type="RefSeq" id="WP_013253327.1">
    <property type="nucleotide sequence ID" value="NC_014364.1"/>
</dbReference>
<feature type="transmembrane region" description="Helical" evidence="7">
    <location>
        <begin position="12"/>
        <end position="32"/>
    </location>
</feature>
<evidence type="ECO:0000313" key="8">
    <source>
        <dbReference type="EMBL" id="ADK79863.1"/>
    </source>
</evidence>
<dbReference type="Proteomes" id="UP000002318">
    <property type="component" value="Chromosome"/>
</dbReference>
<dbReference type="Gene3D" id="1.10.3470.10">
    <property type="entry name" value="ABC transporter involved in vitamin B12 uptake, BtuC"/>
    <property type="match status" value="1"/>
</dbReference>
<comment type="subcellular location">
    <subcellularLocation>
        <location evidence="6">Cell membrane</location>
        <topology evidence="6">Multi-pass membrane protein</topology>
    </subcellularLocation>
    <subcellularLocation>
        <location evidence="1">Membrane</location>
        <topology evidence="1">Multi-pass membrane protein</topology>
    </subcellularLocation>
</comment>
<feature type="transmembrane region" description="Helical" evidence="7">
    <location>
        <begin position="92"/>
        <end position="112"/>
    </location>
</feature>
<keyword evidence="5 7" id="KW-0472">Membrane</keyword>
<proteinExistence type="inferred from homology"/>
<keyword evidence="6" id="KW-0813">Transport</keyword>
<feature type="transmembrane region" description="Helical" evidence="7">
    <location>
        <begin position="191"/>
        <end position="209"/>
    </location>
</feature>
<sequence>MLELLQLPPVWKGLLLLVAGGFLFPVTGVYIVRMNLLSIRFMMMHSLMLGGAIALAADLSPVGVTTAVNVLLVFLLVWLSRSGGMEMGRVNLFLMILSIGLASILMYAFHVPAKDTMNLLWGSPFTVGWDDFISVGLLGLVVIVYQARYVRQIRAVFFDPDIAFTSGVNESAHTYFIVGLTALAVAAAMKLMGAFLMDALILLPAIIASSQASSMKSVFLRASFLGAGLSLTGFFVALLLNWPVSGTIAVLASIVMGINLIKRRCYA</sequence>
<dbReference type="OrthoDB" id="368606at2"/>
<feature type="transmembrane region" description="Helical" evidence="7">
    <location>
        <begin position="244"/>
        <end position="261"/>
    </location>
</feature>
<dbReference type="EMBL" id="CP002116">
    <property type="protein sequence ID" value="ADK79863.1"/>
    <property type="molecule type" value="Genomic_DNA"/>
</dbReference>
<dbReference type="HOGENOM" id="CLU_028808_3_2_12"/>
<evidence type="ECO:0000256" key="7">
    <source>
        <dbReference type="SAM" id="Phobius"/>
    </source>
</evidence>
<dbReference type="AlphaFoldDB" id="E1RBY3"/>
<dbReference type="InterPro" id="IPR037294">
    <property type="entry name" value="ABC_BtuC-like"/>
</dbReference>
<evidence type="ECO:0000256" key="3">
    <source>
        <dbReference type="ARBA" id="ARBA00022692"/>
    </source>
</evidence>
<evidence type="ECO:0000256" key="5">
    <source>
        <dbReference type="ARBA" id="ARBA00023136"/>
    </source>
</evidence>
<protein>
    <submittedName>
        <fullName evidence="8">ABC-3 protein</fullName>
    </submittedName>
</protein>
<keyword evidence="4 7" id="KW-1133">Transmembrane helix</keyword>
<dbReference type="PANTHER" id="PTHR30477:SF21">
    <property type="entry name" value="ABC-3 PROTEIN"/>
    <property type="match status" value="1"/>
</dbReference>
<accession>E1RBY3</accession>
<dbReference type="PANTHER" id="PTHR30477">
    <property type="entry name" value="ABC-TRANSPORTER METAL-BINDING PROTEIN"/>
    <property type="match status" value="1"/>
</dbReference>
<dbReference type="KEGG" id="ssm:Spirs_0728"/>
<comment type="similarity">
    <text evidence="2 6">Belongs to the ABC-3 integral membrane protein family.</text>
</comment>
<keyword evidence="9" id="KW-1185">Reference proteome</keyword>
<feature type="transmembrane region" description="Helical" evidence="7">
    <location>
        <begin position="39"/>
        <end position="56"/>
    </location>
</feature>
<feature type="transmembrane region" description="Helical" evidence="7">
    <location>
        <begin position="62"/>
        <end position="80"/>
    </location>
</feature>
<dbReference type="Pfam" id="PF00950">
    <property type="entry name" value="ABC-3"/>
    <property type="match status" value="1"/>
</dbReference>
<feature type="transmembrane region" description="Helical" evidence="7">
    <location>
        <begin position="132"/>
        <end position="150"/>
    </location>
</feature>
<dbReference type="GO" id="GO:0043190">
    <property type="term" value="C:ATP-binding cassette (ABC) transporter complex"/>
    <property type="evidence" value="ECO:0007669"/>
    <property type="project" value="InterPro"/>
</dbReference>
<name>E1RBY3_SEDSS</name>
<evidence type="ECO:0000313" key="9">
    <source>
        <dbReference type="Proteomes" id="UP000002318"/>
    </source>
</evidence>
<feature type="transmembrane region" description="Helical" evidence="7">
    <location>
        <begin position="162"/>
        <end position="185"/>
    </location>
</feature>
<dbReference type="eggNOG" id="COG1108">
    <property type="taxonomic scope" value="Bacteria"/>
</dbReference>
<evidence type="ECO:0000256" key="1">
    <source>
        <dbReference type="ARBA" id="ARBA00004141"/>
    </source>
</evidence>
<dbReference type="GO" id="GO:0055085">
    <property type="term" value="P:transmembrane transport"/>
    <property type="evidence" value="ECO:0007669"/>
    <property type="project" value="InterPro"/>
</dbReference>
<gene>
    <name evidence="8" type="ordered locus">Spirs_0728</name>
</gene>
<evidence type="ECO:0000256" key="2">
    <source>
        <dbReference type="ARBA" id="ARBA00008034"/>
    </source>
</evidence>